<dbReference type="Gene3D" id="3.10.20.90">
    <property type="entry name" value="Phosphatidylinositol 3-kinase Catalytic Subunit, Chain A, domain 1"/>
    <property type="match status" value="2"/>
</dbReference>
<dbReference type="HOGENOM" id="CLU_010412_0_0_1"/>
<dbReference type="GO" id="GO:0019941">
    <property type="term" value="P:modification-dependent protein catabolic process"/>
    <property type="evidence" value="ECO:0000318"/>
    <property type="project" value="GO_Central"/>
</dbReference>
<dbReference type="OMA" id="IWRESTI"/>
<reference evidence="3" key="2">
    <citation type="submission" date="2017-06" db="EMBL/GenBank/DDBJ databases">
        <title>WGS assembly of Brachypodium distachyon.</title>
        <authorList>
            <consortium name="The International Brachypodium Initiative"/>
            <person name="Lucas S."/>
            <person name="Harmon-Smith M."/>
            <person name="Lail K."/>
            <person name="Tice H."/>
            <person name="Grimwood J."/>
            <person name="Bruce D."/>
            <person name="Barry K."/>
            <person name="Shu S."/>
            <person name="Lindquist E."/>
            <person name="Wang M."/>
            <person name="Pitluck S."/>
            <person name="Vogel J.P."/>
            <person name="Garvin D.F."/>
            <person name="Mockler T.C."/>
            <person name="Schmutz J."/>
            <person name="Rokhsar D."/>
            <person name="Bevan M.W."/>
        </authorList>
    </citation>
    <scope>NUCLEOTIDE SEQUENCE</scope>
    <source>
        <strain evidence="3">Bd21</strain>
    </source>
</reference>
<dbReference type="AlphaFoldDB" id="I1IJG2"/>
<protein>
    <recommendedName>
        <fullName evidence="2">Ubiquitin-like domain-containing protein</fullName>
    </recommendedName>
</protein>
<dbReference type="OrthoDB" id="680547at2759"/>
<dbReference type="Proteomes" id="UP000008810">
    <property type="component" value="Chromosome 4"/>
</dbReference>
<sequence>MQIYVMETRARWTIALEVDSLDTIDEVKSKIQVKEGFPKVQQCLIFDNKQLDDGKFTLADHNIWRESTILLVLLQPSPTRGTTMRICVRTMDGKEIPLDVESSDTVDDVKMKIYEKDGTRPVQQRLIHEGIRLLDDYTLADYEIEKGDIRSSI</sequence>
<dbReference type="FunFam" id="3.10.20.90:FF:000306">
    <property type="entry name" value="Putative ubiquitin-like protein"/>
    <property type="match status" value="1"/>
</dbReference>
<dbReference type="SMART" id="SM00213">
    <property type="entry name" value="UBQ"/>
    <property type="match status" value="2"/>
</dbReference>
<evidence type="ECO:0000256" key="1">
    <source>
        <dbReference type="ARBA" id="ARBA00022499"/>
    </source>
</evidence>
<dbReference type="EnsemblPlants" id="KQJ87311">
    <property type="protein sequence ID" value="KQJ87311"/>
    <property type="gene ID" value="BRADI_4g10305v3"/>
</dbReference>
<dbReference type="SUPFAM" id="SSF54236">
    <property type="entry name" value="Ubiquitin-like"/>
    <property type="match status" value="2"/>
</dbReference>
<organism evidence="3">
    <name type="scientific">Brachypodium distachyon</name>
    <name type="common">Purple false brome</name>
    <name type="synonym">Trachynia distachya</name>
    <dbReference type="NCBI Taxonomy" id="15368"/>
    <lineage>
        <taxon>Eukaryota</taxon>
        <taxon>Viridiplantae</taxon>
        <taxon>Streptophyta</taxon>
        <taxon>Embryophyta</taxon>
        <taxon>Tracheophyta</taxon>
        <taxon>Spermatophyta</taxon>
        <taxon>Magnoliopsida</taxon>
        <taxon>Liliopsida</taxon>
        <taxon>Poales</taxon>
        <taxon>Poaceae</taxon>
        <taxon>BOP clade</taxon>
        <taxon>Pooideae</taxon>
        <taxon>Stipodae</taxon>
        <taxon>Brachypodieae</taxon>
        <taxon>Brachypodium</taxon>
    </lineage>
</organism>
<dbReference type="InterPro" id="IPR029071">
    <property type="entry name" value="Ubiquitin-like_domsf"/>
</dbReference>
<dbReference type="eggNOG" id="KOG0001">
    <property type="taxonomic scope" value="Eukaryota"/>
</dbReference>
<dbReference type="KEGG" id="bdi:100826368"/>
<proteinExistence type="predicted"/>
<accession>I1IJG2</accession>
<dbReference type="PANTHER" id="PTHR10666">
    <property type="entry name" value="UBIQUITIN"/>
    <property type="match status" value="1"/>
</dbReference>
<dbReference type="GO" id="GO:0005737">
    <property type="term" value="C:cytoplasm"/>
    <property type="evidence" value="ECO:0000318"/>
    <property type="project" value="GO_Central"/>
</dbReference>
<evidence type="ECO:0000313" key="4">
    <source>
        <dbReference type="EnsemblPlants" id="KQJ87311"/>
    </source>
</evidence>
<dbReference type="GO" id="GO:0003729">
    <property type="term" value="F:mRNA binding"/>
    <property type="evidence" value="ECO:0007669"/>
    <property type="project" value="UniProtKB-ARBA"/>
</dbReference>
<dbReference type="GO" id="GO:0005634">
    <property type="term" value="C:nucleus"/>
    <property type="evidence" value="ECO:0000318"/>
    <property type="project" value="GO_Central"/>
</dbReference>
<dbReference type="InterPro" id="IPR000626">
    <property type="entry name" value="Ubiquitin-like_dom"/>
</dbReference>
<feature type="domain" description="Ubiquitin-like" evidence="2">
    <location>
        <begin position="84"/>
        <end position="148"/>
    </location>
</feature>
<evidence type="ECO:0000313" key="3">
    <source>
        <dbReference type="EMBL" id="KQJ87311.1"/>
    </source>
</evidence>
<evidence type="ECO:0000313" key="5">
    <source>
        <dbReference type="Proteomes" id="UP000008810"/>
    </source>
</evidence>
<dbReference type="Gramene" id="KQJ87311">
    <property type="protein sequence ID" value="KQJ87311"/>
    <property type="gene ID" value="BRADI_4g10305v3"/>
</dbReference>
<dbReference type="GO" id="GO:0031386">
    <property type="term" value="F:protein tag activity"/>
    <property type="evidence" value="ECO:0000318"/>
    <property type="project" value="GO_Central"/>
</dbReference>
<dbReference type="Pfam" id="PF00240">
    <property type="entry name" value="ubiquitin"/>
    <property type="match status" value="2"/>
</dbReference>
<keyword evidence="5" id="KW-1185">Reference proteome</keyword>
<name>I1IJG2_BRADI</name>
<reference evidence="4" key="3">
    <citation type="submission" date="2018-08" db="UniProtKB">
        <authorList>
            <consortium name="EnsemblPlants"/>
        </authorList>
    </citation>
    <scope>IDENTIFICATION</scope>
    <source>
        <strain evidence="4">cv. Bd21</strain>
    </source>
</reference>
<reference evidence="3 4" key="1">
    <citation type="journal article" date="2010" name="Nature">
        <title>Genome sequencing and analysis of the model grass Brachypodium distachyon.</title>
        <authorList>
            <consortium name="International Brachypodium Initiative"/>
        </authorList>
    </citation>
    <scope>NUCLEOTIDE SEQUENCE [LARGE SCALE GENOMIC DNA]</scope>
    <source>
        <strain evidence="3 4">Bd21</strain>
    </source>
</reference>
<dbReference type="GeneID" id="100826368"/>
<evidence type="ECO:0000259" key="2">
    <source>
        <dbReference type="PROSITE" id="PS50053"/>
    </source>
</evidence>
<dbReference type="InterPro" id="IPR019956">
    <property type="entry name" value="Ubiquitin_dom"/>
</dbReference>
<dbReference type="STRING" id="15368.I1IJG2"/>
<dbReference type="PRINTS" id="PR00348">
    <property type="entry name" value="UBIQUITIN"/>
</dbReference>
<feature type="domain" description="Ubiquitin-like" evidence="2">
    <location>
        <begin position="1"/>
        <end position="78"/>
    </location>
</feature>
<dbReference type="PROSITE" id="PS50053">
    <property type="entry name" value="UBIQUITIN_2"/>
    <property type="match status" value="2"/>
</dbReference>
<dbReference type="EMBL" id="CM000883">
    <property type="protein sequence ID" value="KQJ87311.1"/>
    <property type="molecule type" value="Genomic_DNA"/>
</dbReference>
<dbReference type="InterPro" id="IPR050158">
    <property type="entry name" value="Ubiquitin_ubiquitin-like"/>
</dbReference>
<dbReference type="RefSeq" id="XP_024310294.1">
    <property type="nucleotide sequence ID" value="XM_024454526.1"/>
</dbReference>
<gene>
    <name evidence="4" type="primary">LOC100826368</name>
    <name evidence="3" type="ORF">BRADI_4g10305v3</name>
</gene>
<dbReference type="GO" id="GO:0031625">
    <property type="term" value="F:ubiquitin protein ligase binding"/>
    <property type="evidence" value="ECO:0000318"/>
    <property type="project" value="GO_Central"/>
</dbReference>
<keyword evidence="1" id="KW-1017">Isopeptide bond</keyword>
<dbReference type="GO" id="GO:0016567">
    <property type="term" value="P:protein ubiquitination"/>
    <property type="evidence" value="ECO:0000318"/>
    <property type="project" value="GO_Central"/>
</dbReference>